<dbReference type="InterPro" id="IPR050514">
    <property type="entry name" value="WAP_four-disulfide_core"/>
</dbReference>
<dbReference type="SUPFAM" id="SSF57256">
    <property type="entry name" value="Elafin-like"/>
    <property type="match status" value="2"/>
</dbReference>
<keyword evidence="2" id="KW-1015">Disulfide bond</keyword>
<dbReference type="PROSITE" id="PS51390">
    <property type="entry name" value="WAP"/>
    <property type="match status" value="2"/>
</dbReference>
<dbReference type="EMBL" id="CAJPWZ010002580">
    <property type="protein sequence ID" value="CAG2241164.1"/>
    <property type="molecule type" value="Genomic_DNA"/>
</dbReference>
<dbReference type="Pfam" id="PF00095">
    <property type="entry name" value="WAP"/>
    <property type="match status" value="2"/>
</dbReference>
<dbReference type="Proteomes" id="UP000683360">
    <property type="component" value="Unassembled WGS sequence"/>
</dbReference>
<protein>
    <submittedName>
        <fullName evidence="4">WFDC3</fullName>
    </submittedName>
</protein>
<dbReference type="CDD" id="cd00199">
    <property type="entry name" value="WAP"/>
    <property type="match status" value="1"/>
</dbReference>
<dbReference type="SMART" id="SM00217">
    <property type="entry name" value="WAP"/>
    <property type="match status" value="2"/>
</dbReference>
<dbReference type="PANTHER" id="PTHR19441">
    <property type="entry name" value="WHEY ACDIC PROTEIN WAP"/>
    <property type="match status" value="1"/>
</dbReference>
<feature type="domain" description="WAP" evidence="3">
    <location>
        <begin position="108"/>
        <end position="154"/>
    </location>
</feature>
<dbReference type="Gene3D" id="4.10.75.10">
    <property type="entry name" value="Elafin-like"/>
    <property type="match status" value="2"/>
</dbReference>
<evidence type="ECO:0000259" key="3">
    <source>
        <dbReference type="PROSITE" id="PS51390"/>
    </source>
</evidence>
<dbReference type="AlphaFoldDB" id="A0A8S3UF04"/>
<dbReference type="PANTHER" id="PTHR19441:SF30">
    <property type="entry name" value="ELAFIN"/>
    <property type="match status" value="1"/>
</dbReference>
<comment type="caution">
    <text evidence="4">The sequence shown here is derived from an EMBL/GenBank/DDBJ whole genome shotgun (WGS) entry which is preliminary data.</text>
</comment>
<keyword evidence="5" id="KW-1185">Reference proteome</keyword>
<accession>A0A8S3UF04</accession>
<organism evidence="4 5">
    <name type="scientific">Mytilus edulis</name>
    <name type="common">Blue mussel</name>
    <dbReference type="NCBI Taxonomy" id="6550"/>
    <lineage>
        <taxon>Eukaryota</taxon>
        <taxon>Metazoa</taxon>
        <taxon>Spiralia</taxon>
        <taxon>Lophotrochozoa</taxon>
        <taxon>Mollusca</taxon>
        <taxon>Bivalvia</taxon>
        <taxon>Autobranchia</taxon>
        <taxon>Pteriomorphia</taxon>
        <taxon>Mytilida</taxon>
        <taxon>Mytiloidea</taxon>
        <taxon>Mytilidae</taxon>
        <taxon>Mytilinae</taxon>
        <taxon>Mytilus</taxon>
    </lineage>
</organism>
<reference evidence="4" key="1">
    <citation type="submission" date="2021-03" db="EMBL/GenBank/DDBJ databases">
        <authorList>
            <person name="Bekaert M."/>
        </authorList>
    </citation>
    <scope>NUCLEOTIDE SEQUENCE</scope>
</reference>
<proteinExistence type="predicted"/>
<evidence type="ECO:0000313" key="4">
    <source>
        <dbReference type="EMBL" id="CAG2241164.1"/>
    </source>
</evidence>
<name>A0A8S3UF04_MYTED</name>
<keyword evidence="1" id="KW-0732">Signal</keyword>
<dbReference type="GO" id="GO:0045087">
    <property type="term" value="P:innate immune response"/>
    <property type="evidence" value="ECO:0007669"/>
    <property type="project" value="TreeGrafter"/>
</dbReference>
<sequence length="255" mass="28481">MYCKLAILIKVGENSNPTTQNLDCEEGEKCVLKRSTCSYPPCSKYPVCVAIDNNSTEEIIRTRTGTCPEIVTPGPCMEQCQNDGDCRHSEKCCFNGCGNTCRSVVTVIARKPGSCPWDLRRQPLCGMDCSSDSHCPGSEKCCLTACGSTCSRPCYHWLQRGSYEGVGNAICLLRKDMGITHHDEDIEDDEELSPTLENLLILKWLRLIHPELPKVIKQRYCTELRARTLASIKPEISQALESLLKSYVQQRTPNP</sequence>
<dbReference type="PRINTS" id="PR00003">
    <property type="entry name" value="4DISULPHCORE"/>
</dbReference>
<dbReference type="InterPro" id="IPR008197">
    <property type="entry name" value="WAP_dom"/>
</dbReference>
<feature type="domain" description="WAP" evidence="3">
    <location>
        <begin position="60"/>
        <end position="105"/>
    </location>
</feature>
<dbReference type="InterPro" id="IPR036645">
    <property type="entry name" value="Elafin-like_sf"/>
</dbReference>
<dbReference type="GO" id="GO:0019731">
    <property type="term" value="P:antibacterial humoral response"/>
    <property type="evidence" value="ECO:0007669"/>
    <property type="project" value="TreeGrafter"/>
</dbReference>
<evidence type="ECO:0000256" key="2">
    <source>
        <dbReference type="ARBA" id="ARBA00023157"/>
    </source>
</evidence>
<dbReference type="GO" id="GO:0005615">
    <property type="term" value="C:extracellular space"/>
    <property type="evidence" value="ECO:0007669"/>
    <property type="project" value="TreeGrafter"/>
</dbReference>
<gene>
    <name evidence="4" type="ORF">MEDL_53397</name>
</gene>
<dbReference type="GO" id="GO:0004867">
    <property type="term" value="F:serine-type endopeptidase inhibitor activity"/>
    <property type="evidence" value="ECO:0007669"/>
    <property type="project" value="TreeGrafter"/>
</dbReference>
<evidence type="ECO:0000313" key="5">
    <source>
        <dbReference type="Proteomes" id="UP000683360"/>
    </source>
</evidence>
<dbReference type="OrthoDB" id="6072771at2759"/>
<evidence type="ECO:0000256" key="1">
    <source>
        <dbReference type="ARBA" id="ARBA00022729"/>
    </source>
</evidence>